<sequence>MQELLQMPVETDYLNNCGVSTMTGAGNTVQIQEMRPECHDNVAGAELFDVLKSHHLKNHPAKAPLFQTADLDDEIENSTSDQVNDSDTEMEHVCQPSPQRASRHSKAGSCGQCNDPTQLQFYPEHLQHVLLAAKLNWRLFLIMEWGFPKYRDSKGDLSGCLTQVIAGYQANGRVMDEGYFPEYK</sequence>
<dbReference type="AlphaFoldDB" id="A0A167SI23"/>
<evidence type="ECO:0000313" key="3">
    <source>
        <dbReference type="Proteomes" id="UP000076532"/>
    </source>
</evidence>
<gene>
    <name evidence="2" type="ORF">FIBSPDRAFT_906310</name>
</gene>
<evidence type="ECO:0000313" key="2">
    <source>
        <dbReference type="EMBL" id="KZP01938.1"/>
    </source>
</evidence>
<feature type="region of interest" description="Disordered" evidence="1">
    <location>
        <begin position="76"/>
        <end position="109"/>
    </location>
</feature>
<keyword evidence="3" id="KW-1185">Reference proteome</keyword>
<reference evidence="2 3" key="1">
    <citation type="journal article" date="2016" name="Mol. Biol. Evol.">
        <title>Comparative Genomics of Early-Diverging Mushroom-Forming Fungi Provides Insights into the Origins of Lignocellulose Decay Capabilities.</title>
        <authorList>
            <person name="Nagy L.G."/>
            <person name="Riley R."/>
            <person name="Tritt A."/>
            <person name="Adam C."/>
            <person name="Daum C."/>
            <person name="Floudas D."/>
            <person name="Sun H."/>
            <person name="Yadav J.S."/>
            <person name="Pangilinan J."/>
            <person name="Larsson K.H."/>
            <person name="Matsuura K."/>
            <person name="Barry K."/>
            <person name="Labutti K."/>
            <person name="Kuo R."/>
            <person name="Ohm R.A."/>
            <person name="Bhattacharya S.S."/>
            <person name="Shirouzu T."/>
            <person name="Yoshinaga Y."/>
            <person name="Martin F.M."/>
            <person name="Grigoriev I.V."/>
            <person name="Hibbett D.S."/>
        </authorList>
    </citation>
    <scope>NUCLEOTIDE SEQUENCE [LARGE SCALE GENOMIC DNA]</scope>
    <source>
        <strain evidence="2 3">CBS 109695</strain>
    </source>
</reference>
<dbReference type="OrthoDB" id="2635300at2759"/>
<accession>A0A167SI23</accession>
<proteinExistence type="predicted"/>
<evidence type="ECO:0000256" key="1">
    <source>
        <dbReference type="SAM" id="MobiDB-lite"/>
    </source>
</evidence>
<organism evidence="2 3">
    <name type="scientific">Athelia psychrophila</name>
    <dbReference type="NCBI Taxonomy" id="1759441"/>
    <lineage>
        <taxon>Eukaryota</taxon>
        <taxon>Fungi</taxon>
        <taxon>Dikarya</taxon>
        <taxon>Basidiomycota</taxon>
        <taxon>Agaricomycotina</taxon>
        <taxon>Agaricomycetes</taxon>
        <taxon>Agaricomycetidae</taxon>
        <taxon>Atheliales</taxon>
        <taxon>Atheliaceae</taxon>
        <taxon>Athelia</taxon>
    </lineage>
</organism>
<dbReference type="Proteomes" id="UP000076532">
    <property type="component" value="Unassembled WGS sequence"/>
</dbReference>
<dbReference type="EMBL" id="KV419335">
    <property type="protein sequence ID" value="KZP01938.1"/>
    <property type="molecule type" value="Genomic_DNA"/>
</dbReference>
<protein>
    <submittedName>
        <fullName evidence="2">Uncharacterized protein</fullName>
    </submittedName>
</protein>
<name>A0A167SI23_9AGAM</name>